<keyword evidence="1" id="KW-0460">Magnesium</keyword>
<comment type="caution">
    <text evidence="3">The sequence shown here is derived from an EMBL/GenBank/DDBJ whole genome shotgun (WGS) entry which is preliminary data.</text>
</comment>
<dbReference type="InterPro" id="IPR051619">
    <property type="entry name" value="TypeII_TA_RNase_PINc/VapC"/>
</dbReference>
<organism evidence="3 4">
    <name type="scientific">Candidatus Segetimicrobium genomatis</name>
    <dbReference type="NCBI Taxonomy" id="2569760"/>
    <lineage>
        <taxon>Bacteria</taxon>
        <taxon>Bacillati</taxon>
        <taxon>Candidatus Sysuimicrobiota</taxon>
        <taxon>Candidatus Sysuimicrobiia</taxon>
        <taxon>Candidatus Sysuimicrobiales</taxon>
        <taxon>Candidatus Segetimicrobiaceae</taxon>
        <taxon>Candidatus Segetimicrobium</taxon>
    </lineage>
</organism>
<dbReference type="PANTHER" id="PTHR35901">
    <property type="entry name" value="RIBONUCLEASE VAPC3"/>
    <property type="match status" value="1"/>
</dbReference>
<dbReference type="Proteomes" id="UP000318093">
    <property type="component" value="Unassembled WGS sequence"/>
</dbReference>
<name>A0A537J480_9BACT</name>
<evidence type="ECO:0000259" key="2">
    <source>
        <dbReference type="Pfam" id="PF10130"/>
    </source>
</evidence>
<feature type="domain" description="PIN" evidence="2">
    <location>
        <begin position="30"/>
        <end position="127"/>
    </location>
</feature>
<protein>
    <submittedName>
        <fullName evidence="3">Type II toxin-antitoxin system VapC family toxin</fullName>
    </submittedName>
</protein>
<dbReference type="InterPro" id="IPR044153">
    <property type="entry name" value="PIN_Pae0151-like"/>
</dbReference>
<dbReference type="InterPro" id="IPR029060">
    <property type="entry name" value="PIN-like_dom_sf"/>
</dbReference>
<gene>
    <name evidence="3" type="ORF">E6H03_12195</name>
</gene>
<dbReference type="InterPro" id="IPR002716">
    <property type="entry name" value="PIN_dom"/>
</dbReference>
<dbReference type="EMBL" id="VBAN01000425">
    <property type="protein sequence ID" value="TMI78360.1"/>
    <property type="molecule type" value="Genomic_DNA"/>
</dbReference>
<reference evidence="3 4" key="1">
    <citation type="journal article" date="2019" name="Nat. Microbiol.">
        <title>Mediterranean grassland soil C-N compound turnover is dependent on rainfall and depth, and is mediated by genomically divergent microorganisms.</title>
        <authorList>
            <person name="Diamond S."/>
            <person name="Andeer P.F."/>
            <person name="Li Z."/>
            <person name="Crits-Christoph A."/>
            <person name="Burstein D."/>
            <person name="Anantharaman K."/>
            <person name="Lane K.R."/>
            <person name="Thomas B.C."/>
            <person name="Pan C."/>
            <person name="Northen T.R."/>
            <person name="Banfield J.F."/>
        </authorList>
    </citation>
    <scope>NUCLEOTIDE SEQUENCE [LARGE SCALE GENOMIC DNA]</scope>
    <source>
        <strain evidence="3">NP_6</strain>
    </source>
</reference>
<dbReference type="CDD" id="cd09873">
    <property type="entry name" value="PIN_Pae0151-like"/>
    <property type="match status" value="1"/>
</dbReference>
<proteinExistence type="predicted"/>
<dbReference type="AlphaFoldDB" id="A0A537J480"/>
<dbReference type="Gene3D" id="3.40.50.1010">
    <property type="entry name" value="5'-nuclease"/>
    <property type="match status" value="1"/>
</dbReference>
<evidence type="ECO:0000313" key="3">
    <source>
        <dbReference type="EMBL" id="TMI78360.1"/>
    </source>
</evidence>
<dbReference type="PANTHER" id="PTHR35901:SF1">
    <property type="entry name" value="EXONUCLEASE VAPC9"/>
    <property type="match status" value="1"/>
</dbReference>
<evidence type="ECO:0000313" key="4">
    <source>
        <dbReference type="Proteomes" id="UP000318093"/>
    </source>
</evidence>
<sequence length="144" mass="16072">MPGQVCVDAGLVLMLLLPHDLTPHADTAWRTWVKRDVDRITPPLFFAQVTSVLRERVYHSQIGAEEGDAAFAAFMKLNVKSVAPADLQSRAWSAAKQYNRPRAYDAQYLAVATAAGCELWTGDQRLVRAVNAPWVKWLGDHSLR</sequence>
<dbReference type="Pfam" id="PF10130">
    <property type="entry name" value="PIN_2"/>
    <property type="match status" value="1"/>
</dbReference>
<dbReference type="SUPFAM" id="SSF88723">
    <property type="entry name" value="PIN domain-like"/>
    <property type="match status" value="1"/>
</dbReference>
<accession>A0A537J480</accession>
<evidence type="ECO:0000256" key="1">
    <source>
        <dbReference type="ARBA" id="ARBA00022842"/>
    </source>
</evidence>